<organism evidence="2 3">
    <name type="scientific">Paraburkholderia caballeronis</name>
    <dbReference type="NCBI Taxonomy" id="416943"/>
    <lineage>
        <taxon>Bacteria</taxon>
        <taxon>Pseudomonadati</taxon>
        <taxon>Pseudomonadota</taxon>
        <taxon>Betaproteobacteria</taxon>
        <taxon>Burkholderiales</taxon>
        <taxon>Burkholderiaceae</taxon>
        <taxon>Paraburkholderia</taxon>
    </lineage>
</organism>
<evidence type="ECO:0000313" key="3">
    <source>
        <dbReference type="Proteomes" id="UP000199120"/>
    </source>
</evidence>
<protein>
    <submittedName>
        <fullName evidence="2">Uncharacterized protein</fullName>
    </submittedName>
</protein>
<keyword evidence="3" id="KW-1185">Reference proteome</keyword>
<dbReference type="AlphaFoldDB" id="A0A1H7MWS1"/>
<dbReference type="Proteomes" id="UP000199120">
    <property type="component" value="Unassembled WGS sequence"/>
</dbReference>
<feature type="compositionally biased region" description="Basic and acidic residues" evidence="1">
    <location>
        <begin position="51"/>
        <end position="69"/>
    </location>
</feature>
<evidence type="ECO:0000256" key="1">
    <source>
        <dbReference type="SAM" id="MobiDB-lite"/>
    </source>
</evidence>
<feature type="region of interest" description="Disordered" evidence="1">
    <location>
        <begin position="42"/>
        <end position="74"/>
    </location>
</feature>
<dbReference type="EMBL" id="FOAJ01000005">
    <property type="protein sequence ID" value="SEL15228.1"/>
    <property type="molecule type" value="Genomic_DNA"/>
</dbReference>
<evidence type="ECO:0000313" key="2">
    <source>
        <dbReference type="EMBL" id="SEL15228.1"/>
    </source>
</evidence>
<accession>A0A1H7MWS1</accession>
<name>A0A1H7MWS1_9BURK</name>
<dbReference type="RefSeq" id="WP_090543477.1">
    <property type="nucleotide sequence ID" value="NZ_FNSR01000001.1"/>
</dbReference>
<reference evidence="3" key="1">
    <citation type="submission" date="2016-10" db="EMBL/GenBank/DDBJ databases">
        <authorList>
            <person name="Varghese N."/>
            <person name="Submissions S."/>
        </authorList>
    </citation>
    <scope>NUCLEOTIDE SEQUENCE [LARGE SCALE GENOMIC DNA]</scope>
    <source>
        <strain evidence="3">LMG 26416</strain>
    </source>
</reference>
<sequence length="100" mass="10936">METSITHAPLKRPARTKWLTTAGLALALAGLFVASPLRAEYGHRGGQQHSRGHDVRQQGYRHDDRRRGNEYGGNEGYLYGAPPIAYGPEAAPGINLFLPL</sequence>
<proteinExistence type="predicted"/>
<gene>
    <name evidence="2" type="ORF">SAMN05192542_105200</name>
</gene>